<evidence type="ECO:0000259" key="1">
    <source>
        <dbReference type="Pfam" id="PF24146"/>
    </source>
</evidence>
<gene>
    <name evidence="2" type="ORF">UU93_C0032G0006</name>
</gene>
<dbReference type="AlphaFoldDB" id="A0A0G0Y277"/>
<dbReference type="Proteomes" id="UP000034160">
    <property type="component" value="Unassembled WGS sequence"/>
</dbReference>
<accession>A0A0G0Y277</accession>
<feature type="non-terminal residue" evidence="2">
    <location>
        <position position="1"/>
    </location>
</feature>
<feature type="domain" description="K1 capsule-specific polysaccharide lyase C-terminal" evidence="1">
    <location>
        <begin position="312"/>
        <end position="383"/>
    </location>
</feature>
<dbReference type="InterPro" id="IPR056204">
    <property type="entry name" value="K1-lyase_C"/>
</dbReference>
<organism evidence="2 3">
    <name type="scientific">Candidatus Amesbacteria bacterium GW2011_GWA2_42_12</name>
    <dbReference type="NCBI Taxonomy" id="1618356"/>
    <lineage>
        <taxon>Bacteria</taxon>
        <taxon>Candidatus Amesiibacteriota</taxon>
    </lineage>
</organism>
<dbReference type="STRING" id="1618356.UU93_C0032G0006"/>
<name>A0A0G0Y277_9BACT</name>
<reference evidence="2 3" key="1">
    <citation type="journal article" date="2015" name="Nature">
        <title>rRNA introns, odd ribosomes, and small enigmatic genomes across a large radiation of phyla.</title>
        <authorList>
            <person name="Brown C.T."/>
            <person name="Hug L.A."/>
            <person name="Thomas B.C."/>
            <person name="Sharon I."/>
            <person name="Castelle C.J."/>
            <person name="Singh A."/>
            <person name="Wilkins M.J."/>
            <person name="Williams K.H."/>
            <person name="Banfield J.F."/>
        </authorList>
    </citation>
    <scope>NUCLEOTIDE SEQUENCE [LARGE SCALE GENOMIC DNA]</scope>
</reference>
<proteinExistence type="predicted"/>
<dbReference type="EMBL" id="LCCN01000032">
    <property type="protein sequence ID" value="KKS30742.1"/>
    <property type="molecule type" value="Genomic_DNA"/>
</dbReference>
<protein>
    <recommendedName>
        <fullName evidence="1">K1 capsule-specific polysaccharide lyase C-terminal domain-containing protein</fullName>
    </recommendedName>
</protein>
<evidence type="ECO:0000313" key="3">
    <source>
        <dbReference type="Proteomes" id="UP000034160"/>
    </source>
</evidence>
<dbReference type="Pfam" id="PF24146">
    <property type="entry name" value="K1-lyase_C"/>
    <property type="match status" value="1"/>
</dbReference>
<comment type="caution">
    <text evidence="2">The sequence shown here is derived from an EMBL/GenBank/DDBJ whole genome shotgun (WGS) entry which is preliminary data.</text>
</comment>
<sequence length="386" mass="40129">QFDNQGNATFSGEIAATSVRTEKLKAIQAELGDATISGTLFADNINAQHILGLEDKITSLIQSSGSSSSNAIAYTPPQSMLDLINSLIPQDDASISATLALLNQKTGANLTHSDVIAPAGALVNNYLSVQGLTSLNYVDVASTLAIGNSLTFTNNGISLVSAGNPTTDTLYIQPLGNGSINLLAGRMILTEDGNISINGNLSINGTIYSDSIQTDSIRLGFNPIATTSAEGVVILNALPDIATDSATLAIAPGKSRREQLLALYNENGELVGSINNKGQAKFNEVTAQGFVVAAPTQTASDSGQLNGSTNSNATAGTATLATGSTEVTVVNTTITANTLIYLTPLSNTENQVLYVKTKLDGQGFTIALNQALNHDVSFNYWLVKVQ</sequence>
<evidence type="ECO:0000313" key="2">
    <source>
        <dbReference type="EMBL" id="KKS30742.1"/>
    </source>
</evidence>